<protein>
    <submittedName>
        <fullName evidence="1">Uncharacterized protein</fullName>
    </submittedName>
</protein>
<reference evidence="1" key="2">
    <citation type="submission" date="2019-01" db="EMBL/GenBank/DDBJ databases">
        <authorList>
            <person name="Graves T."/>
            <person name="Eichler E.E."/>
            <person name="Wilson R.K."/>
        </authorList>
    </citation>
    <scope>NUCLEOTIDE SEQUENCE [LARGE SCALE GENOMIC DNA]</scope>
    <source>
        <strain evidence="1">17573</strain>
    </source>
</reference>
<dbReference type="AlphaFoldDB" id="A0A5F7ZJ26"/>
<reference evidence="2" key="1">
    <citation type="journal article" date="2007" name="Science">
        <title>Evolutionary and biomedical insights from the rhesus macaque genome.</title>
        <authorList>
            <person name="Gibbs R.A."/>
            <person name="Rogers J."/>
            <person name="Katze M.G."/>
            <person name="Bumgarner R."/>
            <person name="Weinstock G.M."/>
            <person name="Mardis E.R."/>
            <person name="Remington K.A."/>
            <person name="Strausberg R.L."/>
            <person name="Venter J.C."/>
            <person name="Wilson R.K."/>
            <person name="Batzer M.A."/>
            <person name="Bustamante C.D."/>
            <person name="Eichler E.E."/>
            <person name="Hahn M.W."/>
            <person name="Hardison R.C."/>
            <person name="Makova K.D."/>
            <person name="Miller W."/>
            <person name="Milosavljevic A."/>
            <person name="Palermo R.E."/>
            <person name="Siepel A."/>
            <person name="Sikela J.M."/>
            <person name="Attaway T."/>
            <person name="Bell S."/>
            <person name="Bernard K.E."/>
            <person name="Buhay C.J."/>
            <person name="Chandrabose M.N."/>
            <person name="Dao M."/>
            <person name="Davis C."/>
            <person name="Delehaunty K.D."/>
            <person name="Ding Y."/>
            <person name="Dinh H.H."/>
            <person name="Dugan-Rocha S."/>
            <person name="Fulton L.A."/>
            <person name="Gabisi R.A."/>
            <person name="Garner T.T."/>
            <person name="Godfrey J."/>
            <person name="Hawes A.C."/>
            <person name="Hernandez J."/>
            <person name="Hines S."/>
            <person name="Holder M."/>
            <person name="Hume J."/>
            <person name="Jhangiani S.N."/>
            <person name="Joshi V."/>
            <person name="Khan Z.M."/>
            <person name="Kirkness E.F."/>
            <person name="Cree A."/>
            <person name="Fowler R.G."/>
            <person name="Lee S."/>
            <person name="Lewis L.R."/>
            <person name="Li Z."/>
            <person name="Liu Y.-S."/>
            <person name="Moore S.M."/>
            <person name="Muzny D."/>
            <person name="Nazareth L.V."/>
            <person name="Ngo D.N."/>
            <person name="Okwuonu G.O."/>
            <person name="Pai G."/>
            <person name="Parker D."/>
            <person name="Paul H.A."/>
            <person name="Pfannkoch C."/>
            <person name="Pohl C.S."/>
            <person name="Rogers Y.-H.C."/>
            <person name="Ruiz S.J."/>
            <person name="Sabo A."/>
            <person name="Santibanez J."/>
            <person name="Schneider B.W."/>
            <person name="Smith S.M."/>
            <person name="Sodergren E."/>
            <person name="Svatek A.F."/>
            <person name="Utterback T.R."/>
            <person name="Vattathil S."/>
            <person name="Warren W."/>
            <person name="White C.S."/>
            <person name="Chinwalla A.T."/>
            <person name="Feng Y."/>
            <person name="Halpern A.L."/>
            <person name="Hillier L.W."/>
            <person name="Huang X."/>
            <person name="Minx P."/>
            <person name="Nelson J.O."/>
            <person name="Pepin K.H."/>
            <person name="Qin X."/>
            <person name="Sutton G.G."/>
            <person name="Venter E."/>
            <person name="Walenz B.P."/>
            <person name="Wallis J.W."/>
            <person name="Worley K.C."/>
            <person name="Yang S.-P."/>
            <person name="Jones S.M."/>
            <person name="Marra M.A."/>
            <person name="Rocchi M."/>
            <person name="Schein J.E."/>
            <person name="Baertsch R."/>
            <person name="Clarke L."/>
            <person name="Csuros M."/>
            <person name="Glasscock J."/>
            <person name="Harris R.A."/>
            <person name="Havlak P."/>
            <person name="Jackson A.R."/>
            <person name="Jiang H."/>
            <person name="Liu Y."/>
            <person name="Messina D.N."/>
            <person name="Shen Y."/>
            <person name="Song H.X.-Z."/>
            <person name="Wylie T."/>
            <person name="Zhang L."/>
            <person name="Birney E."/>
            <person name="Han K."/>
            <person name="Konkel M.K."/>
            <person name="Lee J."/>
            <person name="Smit A.F.A."/>
            <person name="Ullmer B."/>
            <person name="Wang H."/>
            <person name="Xing J."/>
            <person name="Burhans R."/>
            <person name="Cheng Z."/>
            <person name="Karro J.E."/>
            <person name="Ma J."/>
            <person name="Raney B."/>
            <person name="She X."/>
            <person name="Cox M.J."/>
            <person name="Demuth J.P."/>
            <person name="Dumas L.J."/>
            <person name="Han S.-G."/>
            <person name="Hopkins J."/>
            <person name="Karimpour-Fard A."/>
            <person name="Kim Y.H."/>
            <person name="Pollack J.R."/>
            <person name="Vinar T."/>
            <person name="Addo-Quaye C."/>
            <person name="Degenhardt J."/>
            <person name="Denby A."/>
            <person name="Hubisz M.J."/>
            <person name="Indap A."/>
            <person name="Kosiol C."/>
            <person name="Lahn B.T."/>
            <person name="Lawson H.A."/>
            <person name="Marklein A."/>
            <person name="Nielsen R."/>
            <person name="Vallender E.J."/>
            <person name="Clark A.G."/>
            <person name="Ferguson B."/>
            <person name="Hernandez R.D."/>
            <person name="Hirani K."/>
            <person name="Kehrer-Sawatzki H."/>
            <person name="Kolb J."/>
            <person name="Patil S."/>
            <person name="Pu L.-L."/>
            <person name="Ren Y."/>
            <person name="Smith D.G."/>
            <person name="Wheeler D.A."/>
            <person name="Schenck I."/>
            <person name="Ball E.V."/>
            <person name="Chen R."/>
            <person name="Cooper D.N."/>
            <person name="Giardine B."/>
            <person name="Hsu F."/>
            <person name="Kent W.J."/>
            <person name="Lesk A."/>
            <person name="Nelson D.L."/>
            <person name="O'brien W.E."/>
            <person name="Pruefer K."/>
            <person name="Stenson P.D."/>
            <person name="Wallace J.C."/>
            <person name="Ke H."/>
            <person name="Liu X.-M."/>
            <person name="Wang P."/>
            <person name="Xiang A.P."/>
            <person name="Yang F."/>
            <person name="Barber G.P."/>
            <person name="Haussler D."/>
            <person name="Karolchik D."/>
            <person name="Kern A.D."/>
            <person name="Kuhn R.M."/>
            <person name="Smith K.E."/>
            <person name="Zwieg A.S."/>
        </authorList>
    </citation>
    <scope>NUCLEOTIDE SEQUENCE [LARGE SCALE GENOMIC DNA]</scope>
    <source>
        <strain evidence="2">17573</strain>
    </source>
</reference>
<accession>A0A5F7ZJ26</accession>
<dbReference type="PRINTS" id="PR02045">
    <property type="entry name" value="F138DOMAIN"/>
</dbReference>
<dbReference type="Proteomes" id="UP000006718">
    <property type="component" value="Chromosome 15"/>
</dbReference>
<dbReference type="Bgee" id="ENSMMUG00000058597">
    <property type="expression patterns" value="Expressed in dorsolateral prefrontal cortex and 1 other cell type or tissue"/>
</dbReference>
<reference evidence="1" key="3">
    <citation type="submission" date="2025-08" db="UniProtKB">
        <authorList>
            <consortium name="Ensembl"/>
        </authorList>
    </citation>
    <scope>IDENTIFICATION</scope>
    <source>
        <strain evidence="1">17573</strain>
    </source>
</reference>
<keyword evidence="2" id="KW-1185">Reference proteome</keyword>
<dbReference type="PANTHER" id="PTHR46254">
    <property type="entry name" value="PROTEIN GVQW1-RELATED"/>
    <property type="match status" value="1"/>
</dbReference>
<organism evidence="1 2">
    <name type="scientific">Macaca mulatta</name>
    <name type="common">Rhesus macaque</name>
    <dbReference type="NCBI Taxonomy" id="9544"/>
    <lineage>
        <taxon>Eukaryota</taxon>
        <taxon>Metazoa</taxon>
        <taxon>Chordata</taxon>
        <taxon>Craniata</taxon>
        <taxon>Vertebrata</taxon>
        <taxon>Euteleostomi</taxon>
        <taxon>Mammalia</taxon>
        <taxon>Eutheria</taxon>
        <taxon>Euarchontoglires</taxon>
        <taxon>Primates</taxon>
        <taxon>Haplorrhini</taxon>
        <taxon>Catarrhini</taxon>
        <taxon>Cercopithecidae</taxon>
        <taxon>Cercopithecinae</taxon>
        <taxon>Macaca</taxon>
    </lineage>
</organism>
<dbReference type="Ensembl" id="ENSMMUT00000094886.1">
    <property type="protein sequence ID" value="ENSMMUP00000065626.1"/>
    <property type="gene ID" value="ENSMMUG00000058597.1"/>
</dbReference>
<dbReference type="VEuPathDB" id="HostDB:ENSMMUG00000058597"/>
<reference evidence="1" key="4">
    <citation type="submission" date="2025-09" db="UniProtKB">
        <authorList>
            <consortium name="Ensembl"/>
        </authorList>
    </citation>
    <scope>IDENTIFICATION</scope>
    <source>
        <strain evidence="1">17573</strain>
    </source>
</reference>
<evidence type="ECO:0000313" key="2">
    <source>
        <dbReference type="Proteomes" id="UP000006718"/>
    </source>
</evidence>
<evidence type="ECO:0000313" key="1">
    <source>
        <dbReference type="Ensembl" id="ENSMMUP00000065626.1"/>
    </source>
</evidence>
<name>A0A5F7ZJ26_MACMU</name>
<dbReference type="GeneTree" id="ENSGT00940000167556"/>
<dbReference type="InParanoid" id="A0A5F7ZJ26"/>
<sequence>MESCSVTQAGVQWHDLGSMQPPPSEFKPFSWLSLPGRWDYRHVPPRPANFFVFLVEMGFHHAGQTGLQLLTSSDPPASASRSAGITDMSHHAWPTVTSIKQIFHFCFKCPSLLLS</sequence>
<proteinExistence type="predicted"/>
<dbReference type="PANTHER" id="PTHR46254:SF3">
    <property type="entry name" value="SECRETED PROTEIN"/>
    <property type="match status" value="1"/>
</dbReference>